<dbReference type="HOGENOM" id="CLU_1952104_0_0_1"/>
<dbReference type="EnsemblPlants" id="OB01G33610.1">
    <property type="protein sequence ID" value="OB01G33610.1"/>
    <property type="gene ID" value="OB01G33610"/>
</dbReference>
<evidence type="ECO:0000313" key="1">
    <source>
        <dbReference type="EnsemblPlants" id="OB01G33610.1"/>
    </source>
</evidence>
<keyword evidence="2" id="KW-1185">Reference proteome</keyword>
<reference evidence="1" key="2">
    <citation type="submission" date="2013-04" db="UniProtKB">
        <authorList>
            <consortium name="EnsemblPlants"/>
        </authorList>
    </citation>
    <scope>IDENTIFICATION</scope>
</reference>
<dbReference type="AlphaFoldDB" id="J3L2A5"/>
<dbReference type="Gramene" id="OB01G33610.1">
    <property type="protein sequence ID" value="OB01G33610.1"/>
    <property type="gene ID" value="OB01G33610"/>
</dbReference>
<evidence type="ECO:0000313" key="2">
    <source>
        <dbReference type="Proteomes" id="UP000006038"/>
    </source>
</evidence>
<organism evidence="1">
    <name type="scientific">Oryza brachyantha</name>
    <name type="common">malo sina</name>
    <dbReference type="NCBI Taxonomy" id="4533"/>
    <lineage>
        <taxon>Eukaryota</taxon>
        <taxon>Viridiplantae</taxon>
        <taxon>Streptophyta</taxon>
        <taxon>Embryophyta</taxon>
        <taxon>Tracheophyta</taxon>
        <taxon>Spermatophyta</taxon>
        <taxon>Magnoliopsida</taxon>
        <taxon>Liliopsida</taxon>
        <taxon>Poales</taxon>
        <taxon>Poaceae</taxon>
        <taxon>BOP clade</taxon>
        <taxon>Oryzoideae</taxon>
        <taxon>Oryzeae</taxon>
        <taxon>Oryzinae</taxon>
        <taxon>Oryza</taxon>
    </lineage>
</organism>
<name>J3L2A5_ORYBR</name>
<sequence>MATCRSVPRSPMAIDAAAMTAGPARKRTAIETAAADLPHAMTLGCSAINNPGQETVDSVSSGADQGRRVWAPVRARGINCGAMRCRATGRQEHKGRGHPPRLNMAIPSPASERMEMDLATIAGMETCHL</sequence>
<accession>J3L2A5</accession>
<protein>
    <submittedName>
        <fullName evidence="1">Uncharacterized protein</fullName>
    </submittedName>
</protein>
<dbReference type="Proteomes" id="UP000006038">
    <property type="component" value="Chromosome 1"/>
</dbReference>
<reference evidence="1" key="1">
    <citation type="journal article" date="2013" name="Nat. Commun.">
        <title>Whole-genome sequencing of Oryza brachyantha reveals mechanisms underlying Oryza genome evolution.</title>
        <authorList>
            <person name="Chen J."/>
            <person name="Huang Q."/>
            <person name="Gao D."/>
            <person name="Wang J."/>
            <person name="Lang Y."/>
            <person name="Liu T."/>
            <person name="Li B."/>
            <person name="Bai Z."/>
            <person name="Luis Goicoechea J."/>
            <person name="Liang C."/>
            <person name="Chen C."/>
            <person name="Zhang W."/>
            <person name="Sun S."/>
            <person name="Liao Y."/>
            <person name="Zhang X."/>
            <person name="Yang L."/>
            <person name="Song C."/>
            <person name="Wang M."/>
            <person name="Shi J."/>
            <person name="Liu G."/>
            <person name="Liu J."/>
            <person name="Zhou H."/>
            <person name="Zhou W."/>
            <person name="Yu Q."/>
            <person name="An N."/>
            <person name="Chen Y."/>
            <person name="Cai Q."/>
            <person name="Wang B."/>
            <person name="Liu B."/>
            <person name="Min J."/>
            <person name="Huang Y."/>
            <person name="Wu H."/>
            <person name="Li Z."/>
            <person name="Zhang Y."/>
            <person name="Yin Y."/>
            <person name="Song W."/>
            <person name="Jiang J."/>
            <person name="Jackson S.A."/>
            <person name="Wing R.A."/>
            <person name="Wang J."/>
            <person name="Chen M."/>
        </authorList>
    </citation>
    <scope>NUCLEOTIDE SEQUENCE [LARGE SCALE GENOMIC DNA]</scope>
    <source>
        <strain evidence="1">cv. IRGC 101232</strain>
    </source>
</reference>
<proteinExistence type="predicted"/>